<dbReference type="Proteomes" id="UP000001055">
    <property type="component" value="Unassembled WGS sequence"/>
</dbReference>
<dbReference type="KEGG" id="pno:SNOG_13981"/>
<dbReference type="AlphaFoldDB" id="Q0U2V5"/>
<dbReference type="EMBL" id="CH445353">
    <property type="protein sequence ID" value="EAT78606.1"/>
    <property type="molecule type" value="Genomic_DNA"/>
</dbReference>
<accession>Q0U2V5</accession>
<name>Q0U2V5_PHANO</name>
<dbReference type="RefSeq" id="XP_001804181.1">
    <property type="nucleotide sequence ID" value="XM_001804129.1"/>
</dbReference>
<proteinExistence type="predicted"/>
<evidence type="ECO:0000313" key="2">
    <source>
        <dbReference type="Proteomes" id="UP000001055"/>
    </source>
</evidence>
<protein>
    <submittedName>
        <fullName evidence="1">Uncharacterized protein</fullName>
    </submittedName>
</protein>
<sequence>MDGWMDGWILPEILGQPYGIGILRRGAGGVSERGMGFAA</sequence>
<evidence type="ECO:0000313" key="1">
    <source>
        <dbReference type="EMBL" id="EAT78606.1"/>
    </source>
</evidence>
<gene>
    <name evidence="1" type="ORF">SNOG_13981</name>
</gene>
<reference evidence="2" key="1">
    <citation type="journal article" date="2007" name="Plant Cell">
        <title>Dothideomycete-plant interactions illuminated by genome sequencing and EST analysis of the wheat pathogen Stagonospora nodorum.</title>
        <authorList>
            <person name="Hane J.K."/>
            <person name="Lowe R.G."/>
            <person name="Solomon P.S."/>
            <person name="Tan K.C."/>
            <person name="Schoch C.L."/>
            <person name="Spatafora J.W."/>
            <person name="Crous P.W."/>
            <person name="Kodira C."/>
            <person name="Birren B.W."/>
            <person name="Galagan J.E."/>
            <person name="Torriani S.F."/>
            <person name="McDonald B.A."/>
            <person name="Oliver R.P."/>
        </authorList>
    </citation>
    <scope>NUCLEOTIDE SEQUENCE [LARGE SCALE GENOMIC DNA]</scope>
    <source>
        <strain evidence="2">SN15 / ATCC MYA-4574 / FGSC 10173</strain>
    </source>
</reference>
<dbReference type="HOGENOM" id="CLU_3320229_0_0_1"/>
<dbReference type="InParanoid" id="Q0U2V5"/>
<dbReference type="GeneID" id="5981104"/>
<organism evidence="1 2">
    <name type="scientific">Phaeosphaeria nodorum (strain SN15 / ATCC MYA-4574 / FGSC 10173)</name>
    <name type="common">Glume blotch fungus</name>
    <name type="synonym">Parastagonospora nodorum</name>
    <dbReference type="NCBI Taxonomy" id="321614"/>
    <lineage>
        <taxon>Eukaryota</taxon>
        <taxon>Fungi</taxon>
        <taxon>Dikarya</taxon>
        <taxon>Ascomycota</taxon>
        <taxon>Pezizomycotina</taxon>
        <taxon>Dothideomycetes</taxon>
        <taxon>Pleosporomycetidae</taxon>
        <taxon>Pleosporales</taxon>
        <taxon>Pleosporineae</taxon>
        <taxon>Phaeosphaeriaceae</taxon>
        <taxon>Parastagonospora</taxon>
    </lineage>
</organism>